<feature type="transmembrane region" description="Helical" evidence="7">
    <location>
        <begin position="127"/>
        <end position="147"/>
    </location>
</feature>
<dbReference type="Pfam" id="PF02322">
    <property type="entry name" value="Cyt_bd_oxida_II"/>
    <property type="match status" value="1"/>
</dbReference>
<sequence>MHTFSASQQVLIFAWWFALGLSVLIYIALDGADLGAGIFSLFVRDHDERGAIMTAMAGTWDANETWLIVAGGILFGTFPYVYGSAFNYLMVPLAFVLWGIMARAVALEFRHLASPFWQRFSDGVFGVASLTVTFFGGMSVGAVLHGYPMTDEAGRVPTYVGGAFAFITPFSIWVGIASTIAMTLAGVLFVRARFEKDEPIRQDAAKWTATIFYLAIAAVAVTTAWSALIFPWAANRWFGSEVWIWGILFIVSLFAIIQMRRATNQDRDLAAVLWFNSAAVIMGLGMLATMFPYLIPGTWTIWDAASPEVSITTFTMTMGGFIPVMILYNAYQIWVFRARVSKLAAHAHH</sequence>
<feature type="transmembrane region" description="Helical" evidence="7">
    <location>
        <begin position="12"/>
        <end position="43"/>
    </location>
</feature>
<keyword evidence="5 7" id="KW-1133">Transmembrane helix</keyword>
<evidence type="ECO:0000256" key="4">
    <source>
        <dbReference type="ARBA" id="ARBA00022692"/>
    </source>
</evidence>
<organism evidence="8 9">
    <name type="scientific">Salinicola rhizosphaerae</name>
    <dbReference type="NCBI Taxonomy" id="1443141"/>
    <lineage>
        <taxon>Bacteria</taxon>
        <taxon>Pseudomonadati</taxon>
        <taxon>Pseudomonadota</taxon>
        <taxon>Gammaproteobacteria</taxon>
        <taxon>Oceanospirillales</taxon>
        <taxon>Halomonadaceae</taxon>
        <taxon>Salinicola</taxon>
    </lineage>
</organism>
<evidence type="ECO:0000313" key="9">
    <source>
        <dbReference type="Proteomes" id="UP000646745"/>
    </source>
</evidence>
<feature type="transmembrane region" description="Helical" evidence="7">
    <location>
        <begin position="211"/>
        <end position="230"/>
    </location>
</feature>
<feature type="transmembrane region" description="Helical" evidence="7">
    <location>
        <begin position="88"/>
        <end position="106"/>
    </location>
</feature>
<evidence type="ECO:0000256" key="3">
    <source>
        <dbReference type="ARBA" id="ARBA00022475"/>
    </source>
</evidence>
<evidence type="ECO:0000256" key="6">
    <source>
        <dbReference type="ARBA" id="ARBA00023136"/>
    </source>
</evidence>
<keyword evidence="9" id="KW-1185">Reference proteome</keyword>
<dbReference type="PANTHER" id="PTHR43141">
    <property type="entry name" value="CYTOCHROME BD2 SUBUNIT II"/>
    <property type="match status" value="1"/>
</dbReference>
<dbReference type="RefSeq" id="WP_189443478.1">
    <property type="nucleotide sequence ID" value="NZ_BMZI01000002.1"/>
</dbReference>
<comment type="caution">
    <text evidence="8">The sequence shown here is derived from an EMBL/GenBank/DDBJ whole genome shotgun (WGS) entry which is preliminary data.</text>
</comment>
<keyword evidence="3" id="KW-1003">Cell membrane</keyword>
<keyword evidence="4 7" id="KW-0812">Transmembrane</keyword>
<dbReference type="EMBL" id="BMZI01000002">
    <property type="protein sequence ID" value="GHB13257.1"/>
    <property type="molecule type" value="Genomic_DNA"/>
</dbReference>
<gene>
    <name evidence="8" type="ORF">GCM10009038_09290</name>
</gene>
<dbReference type="PANTHER" id="PTHR43141:SF4">
    <property type="entry name" value="CYTOCHROME BD2 SUBUNIT II"/>
    <property type="match status" value="1"/>
</dbReference>
<evidence type="ECO:0000256" key="1">
    <source>
        <dbReference type="ARBA" id="ARBA00004651"/>
    </source>
</evidence>
<evidence type="ECO:0000256" key="2">
    <source>
        <dbReference type="ARBA" id="ARBA00007543"/>
    </source>
</evidence>
<evidence type="ECO:0000313" key="8">
    <source>
        <dbReference type="EMBL" id="GHB13257.1"/>
    </source>
</evidence>
<name>A0ABQ3DST2_9GAMM</name>
<proteinExistence type="inferred from homology"/>
<reference evidence="9" key="1">
    <citation type="journal article" date="2019" name="Int. J. Syst. Evol. Microbiol.">
        <title>The Global Catalogue of Microorganisms (GCM) 10K type strain sequencing project: providing services to taxonomists for standard genome sequencing and annotation.</title>
        <authorList>
            <consortium name="The Broad Institute Genomics Platform"/>
            <consortium name="The Broad Institute Genome Sequencing Center for Infectious Disease"/>
            <person name="Wu L."/>
            <person name="Ma J."/>
        </authorList>
    </citation>
    <scope>NUCLEOTIDE SEQUENCE [LARGE SCALE GENOMIC DNA]</scope>
    <source>
        <strain evidence="9">KCTC 32998</strain>
    </source>
</reference>
<comment type="subcellular location">
    <subcellularLocation>
        <location evidence="1">Cell membrane</location>
        <topology evidence="1">Multi-pass membrane protein</topology>
    </subcellularLocation>
</comment>
<evidence type="ECO:0000256" key="5">
    <source>
        <dbReference type="ARBA" id="ARBA00022989"/>
    </source>
</evidence>
<dbReference type="Proteomes" id="UP000646745">
    <property type="component" value="Unassembled WGS sequence"/>
</dbReference>
<feature type="transmembrane region" description="Helical" evidence="7">
    <location>
        <begin position="242"/>
        <end position="259"/>
    </location>
</feature>
<feature type="transmembrane region" description="Helical" evidence="7">
    <location>
        <begin position="159"/>
        <end position="190"/>
    </location>
</feature>
<comment type="similarity">
    <text evidence="2">Belongs to the cytochrome ubiquinol oxidase subunit 2 family.</text>
</comment>
<accession>A0ABQ3DST2</accession>
<protein>
    <submittedName>
        <fullName evidence="8">Ubiquinol oxidase subunit II, cyanide insensitive</fullName>
    </submittedName>
</protein>
<feature type="transmembrane region" description="Helical" evidence="7">
    <location>
        <begin position="311"/>
        <end position="331"/>
    </location>
</feature>
<evidence type="ECO:0000256" key="7">
    <source>
        <dbReference type="SAM" id="Phobius"/>
    </source>
</evidence>
<dbReference type="InterPro" id="IPR003317">
    <property type="entry name" value="Cyt-d_oxidase_su2"/>
</dbReference>
<keyword evidence="6 7" id="KW-0472">Membrane</keyword>
<feature type="transmembrane region" description="Helical" evidence="7">
    <location>
        <begin position="271"/>
        <end position="291"/>
    </location>
</feature>